<reference evidence="1" key="1">
    <citation type="journal article" date="2023" name="G3 (Bethesda)">
        <title>A reference genome for the long-term kleptoplast-retaining sea slug Elysia crispata morphotype clarki.</title>
        <authorList>
            <person name="Eastman K.E."/>
            <person name="Pendleton A.L."/>
            <person name="Shaikh M.A."/>
            <person name="Suttiyut T."/>
            <person name="Ogas R."/>
            <person name="Tomko P."/>
            <person name="Gavelis G."/>
            <person name="Widhalm J.R."/>
            <person name="Wisecaver J.H."/>
        </authorList>
    </citation>
    <scope>NUCLEOTIDE SEQUENCE</scope>
    <source>
        <strain evidence="1">ECLA1</strain>
    </source>
</reference>
<name>A0AAE0YKR6_9GAST</name>
<evidence type="ECO:0000313" key="2">
    <source>
        <dbReference type="Proteomes" id="UP001283361"/>
    </source>
</evidence>
<sequence length="100" mass="11456">MTCGSSLETYDAAFLCVHGELYTVCQHNPCPCGQEGPVENAEGPQWKGHRRELSTEIEFTCQLYYDTRSRFSMISQRSKGPQIERCGRDIIRRSCGDLRY</sequence>
<organism evidence="1 2">
    <name type="scientific">Elysia crispata</name>
    <name type="common">lettuce slug</name>
    <dbReference type="NCBI Taxonomy" id="231223"/>
    <lineage>
        <taxon>Eukaryota</taxon>
        <taxon>Metazoa</taxon>
        <taxon>Spiralia</taxon>
        <taxon>Lophotrochozoa</taxon>
        <taxon>Mollusca</taxon>
        <taxon>Gastropoda</taxon>
        <taxon>Heterobranchia</taxon>
        <taxon>Euthyneura</taxon>
        <taxon>Panpulmonata</taxon>
        <taxon>Sacoglossa</taxon>
        <taxon>Placobranchoidea</taxon>
        <taxon>Plakobranchidae</taxon>
        <taxon>Elysia</taxon>
    </lineage>
</organism>
<dbReference type="Proteomes" id="UP001283361">
    <property type="component" value="Unassembled WGS sequence"/>
</dbReference>
<accession>A0AAE0YKR6</accession>
<dbReference type="EMBL" id="JAWDGP010005939">
    <property type="protein sequence ID" value="KAK3749431.1"/>
    <property type="molecule type" value="Genomic_DNA"/>
</dbReference>
<gene>
    <name evidence="1" type="ORF">RRG08_003279</name>
</gene>
<comment type="caution">
    <text evidence="1">The sequence shown here is derived from an EMBL/GenBank/DDBJ whole genome shotgun (WGS) entry which is preliminary data.</text>
</comment>
<evidence type="ECO:0000313" key="1">
    <source>
        <dbReference type="EMBL" id="KAK3749431.1"/>
    </source>
</evidence>
<dbReference type="AlphaFoldDB" id="A0AAE0YKR6"/>
<protein>
    <submittedName>
        <fullName evidence="1">Uncharacterized protein</fullName>
    </submittedName>
</protein>
<keyword evidence="2" id="KW-1185">Reference proteome</keyword>
<proteinExistence type="predicted"/>